<reference evidence="2 3" key="1">
    <citation type="submission" date="2019-04" db="EMBL/GenBank/DDBJ databases">
        <title>Annotation for the trematode Fasciola gigantica.</title>
        <authorList>
            <person name="Choi Y.-J."/>
        </authorList>
    </citation>
    <scope>NUCLEOTIDE SEQUENCE [LARGE SCALE GENOMIC DNA]</scope>
    <source>
        <strain evidence="2">Uganda_cow_1</strain>
    </source>
</reference>
<sequence length="199" mass="21278">MSRLPLTSPLTHIGRTSTTALPQVPGLPPSVPSHPTNEVGAVGQVITPASMRHADASSMDSIPPAWHTPLNFNEDEQPNHGGMTDAFSSDRSKRVVNVTEIFSGSALQHLPLPSTDFQLREPYAYESFQSGHPVTSSESRLCSTTISTQTGSSTTLRAAPEIWIPCFATDASSDRFITLGSMSTCTSESVFIPSCRATT</sequence>
<evidence type="ECO:0000313" key="3">
    <source>
        <dbReference type="Proteomes" id="UP000316759"/>
    </source>
</evidence>
<comment type="caution">
    <text evidence="2">The sequence shown here is derived from an EMBL/GenBank/DDBJ whole genome shotgun (WGS) entry which is preliminary data.</text>
</comment>
<dbReference type="EMBL" id="SUNJ01006591">
    <property type="protein sequence ID" value="TPP62635.1"/>
    <property type="molecule type" value="Genomic_DNA"/>
</dbReference>
<keyword evidence="3" id="KW-1185">Reference proteome</keyword>
<gene>
    <name evidence="2" type="ORF">FGIG_01559</name>
</gene>
<feature type="region of interest" description="Disordered" evidence="1">
    <location>
        <begin position="1"/>
        <end position="35"/>
    </location>
</feature>
<accession>A0A504YPS6</accession>
<proteinExistence type="predicted"/>
<evidence type="ECO:0000256" key="1">
    <source>
        <dbReference type="SAM" id="MobiDB-lite"/>
    </source>
</evidence>
<name>A0A504YPS6_FASGI</name>
<dbReference type="Proteomes" id="UP000316759">
    <property type="component" value="Unassembled WGS sequence"/>
</dbReference>
<feature type="compositionally biased region" description="Polar residues" evidence="1">
    <location>
        <begin position="8"/>
        <end position="21"/>
    </location>
</feature>
<dbReference type="AlphaFoldDB" id="A0A504YPS6"/>
<protein>
    <submittedName>
        <fullName evidence="2">Uncharacterized protein</fullName>
    </submittedName>
</protein>
<organism evidence="2 3">
    <name type="scientific">Fasciola gigantica</name>
    <name type="common">Giant liver fluke</name>
    <dbReference type="NCBI Taxonomy" id="46835"/>
    <lineage>
        <taxon>Eukaryota</taxon>
        <taxon>Metazoa</taxon>
        <taxon>Spiralia</taxon>
        <taxon>Lophotrochozoa</taxon>
        <taxon>Platyhelminthes</taxon>
        <taxon>Trematoda</taxon>
        <taxon>Digenea</taxon>
        <taxon>Plagiorchiida</taxon>
        <taxon>Echinostomata</taxon>
        <taxon>Echinostomatoidea</taxon>
        <taxon>Fasciolidae</taxon>
        <taxon>Fasciola</taxon>
    </lineage>
</organism>
<evidence type="ECO:0000313" key="2">
    <source>
        <dbReference type="EMBL" id="TPP62635.1"/>
    </source>
</evidence>